<dbReference type="PANTHER" id="PTHR11904">
    <property type="entry name" value="METHYLTHIOADENOSINE/PURINE NUCLEOSIDE PHOSPHORYLASE"/>
    <property type="match status" value="1"/>
</dbReference>
<sequence>MSPNGSNDDSEERGEIELSSPDTEKRRGARALKRKIERSSNLRRRKPQVSSPTVTNEPETDTKSEAKPRAKSGGLRAKAAKKKSSARANKASKAKSIAKVEEEYEIKSLPDGTQLKVKITQNSRKPKRPVPRRKIVDDYGPGPAMPDISSVPDEAGDEPRRINLGSIVSQMRRSVTYLKKQLTVQPKVGVILGSGLSSVARLVSEEPIEFSSIPGFISPGVKGHPGFVRAGMVGTTPTLICEGRLHYYETGSMKDTVRPIQAFMALGVERLILTTSAGALNPDYRPGDIMFVSDQINLMGDNPLFGLAPDFNPSPFVDVSGIYDSDAILKSDRICRRSRVKSHKGTLAGMRGPVYETPAERAWLRSMGADAVCMSVIPEALAAAHVGVPVTGLALIVNDASSTKSGVLTHERVAKTGQKYAANMKRLIKNLLTAVG</sequence>
<evidence type="ECO:0000256" key="3">
    <source>
        <dbReference type="ARBA" id="ARBA00011886"/>
    </source>
</evidence>
<name>A0A3B1CBA8_9ZZZZ</name>
<comment type="similarity">
    <text evidence="2">Belongs to the PNP/MTAP phosphorylase family.</text>
</comment>
<dbReference type="NCBIfam" id="NF006054">
    <property type="entry name" value="PRK08202.1"/>
    <property type="match status" value="1"/>
</dbReference>
<evidence type="ECO:0000256" key="4">
    <source>
        <dbReference type="ARBA" id="ARBA00022676"/>
    </source>
</evidence>
<evidence type="ECO:0000313" key="9">
    <source>
        <dbReference type="EMBL" id="VAX21294.1"/>
    </source>
</evidence>
<evidence type="ECO:0000256" key="1">
    <source>
        <dbReference type="ARBA" id="ARBA00005058"/>
    </source>
</evidence>
<dbReference type="NCBIfam" id="TIGR01697">
    <property type="entry name" value="PNPH-PUNA-XAPA"/>
    <property type="match status" value="1"/>
</dbReference>
<dbReference type="EMBL" id="UOGA01000199">
    <property type="protein sequence ID" value="VAX21294.1"/>
    <property type="molecule type" value="Genomic_DNA"/>
</dbReference>
<dbReference type="SUPFAM" id="SSF53167">
    <property type="entry name" value="Purine and uridine phosphorylases"/>
    <property type="match status" value="1"/>
</dbReference>
<protein>
    <recommendedName>
        <fullName evidence="3">purine-nucleoside phosphorylase</fullName>
        <ecNumber evidence="3">2.4.2.1</ecNumber>
    </recommendedName>
    <alternativeName>
        <fullName evidence="6">Inosine-guanosine phosphorylase</fullName>
    </alternativeName>
</protein>
<dbReference type="CDD" id="cd09009">
    <property type="entry name" value="PNP-EcPNPII_like"/>
    <property type="match status" value="1"/>
</dbReference>
<gene>
    <name evidence="9" type="ORF">MNBD_NITROSPINAE04-168</name>
</gene>
<dbReference type="Gene3D" id="3.40.50.1580">
    <property type="entry name" value="Nucleoside phosphorylase domain"/>
    <property type="match status" value="1"/>
</dbReference>
<dbReference type="AlphaFoldDB" id="A0A3B1CBA8"/>
<dbReference type="Pfam" id="PF01048">
    <property type="entry name" value="PNP_UDP_1"/>
    <property type="match status" value="1"/>
</dbReference>
<evidence type="ECO:0000256" key="5">
    <source>
        <dbReference type="ARBA" id="ARBA00022679"/>
    </source>
</evidence>
<feature type="compositionally biased region" description="Basic residues" evidence="7">
    <location>
        <begin position="124"/>
        <end position="133"/>
    </location>
</feature>
<keyword evidence="4" id="KW-0328">Glycosyltransferase</keyword>
<feature type="region of interest" description="Disordered" evidence="7">
    <location>
        <begin position="1"/>
        <end position="98"/>
    </location>
</feature>
<organism evidence="9">
    <name type="scientific">hydrothermal vent metagenome</name>
    <dbReference type="NCBI Taxonomy" id="652676"/>
    <lineage>
        <taxon>unclassified sequences</taxon>
        <taxon>metagenomes</taxon>
        <taxon>ecological metagenomes</taxon>
    </lineage>
</organism>
<dbReference type="GO" id="GO:0009116">
    <property type="term" value="P:nucleoside metabolic process"/>
    <property type="evidence" value="ECO:0007669"/>
    <property type="project" value="InterPro"/>
</dbReference>
<feature type="compositionally biased region" description="Basic residues" evidence="7">
    <location>
        <begin position="27"/>
        <end position="47"/>
    </location>
</feature>
<dbReference type="UniPathway" id="UPA00606"/>
<dbReference type="InterPro" id="IPR000845">
    <property type="entry name" value="Nucleoside_phosphorylase_d"/>
</dbReference>
<feature type="region of interest" description="Disordered" evidence="7">
    <location>
        <begin position="118"/>
        <end position="159"/>
    </location>
</feature>
<dbReference type="EC" id="2.4.2.1" evidence="3"/>
<dbReference type="GO" id="GO:0004731">
    <property type="term" value="F:purine-nucleoside phosphorylase activity"/>
    <property type="evidence" value="ECO:0007669"/>
    <property type="project" value="UniProtKB-EC"/>
</dbReference>
<dbReference type="InterPro" id="IPR011268">
    <property type="entry name" value="Purine_phosphorylase"/>
</dbReference>
<evidence type="ECO:0000256" key="7">
    <source>
        <dbReference type="SAM" id="MobiDB-lite"/>
    </source>
</evidence>
<dbReference type="GO" id="GO:0005737">
    <property type="term" value="C:cytoplasm"/>
    <property type="evidence" value="ECO:0007669"/>
    <property type="project" value="TreeGrafter"/>
</dbReference>
<feature type="domain" description="Nucleoside phosphorylase" evidence="8">
    <location>
        <begin position="187"/>
        <end position="432"/>
    </location>
</feature>
<keyword evidence="5" id="KW-0808">Transferase</keyword>
<dbReference type="InterPro" id="IPR035994">
    <property type="entry name" value="Nucleoside_phosphorylase_sf"/>
</dbReference>
<reference evidence="9" key="1">
    <citation type="submission" date="2018-06" db="EMBL/GenBank/DDBJ databases">
        <authorList>
            <person name="Zhirakovskaya E."/>
        </authorList>
    </citation>
    <scope>NUCLEOTIDE SEQUENCE</scope>
</reference>
<feature type="compositionally biased region" description="Basic residues" evidence="7">
    <location>
        <begin position="78"/>
        <end position="93"/>
    </location>
</feature>
<dbReference type="PANTHER" id="PTHR11904:SF9">
    <property type="entry name" value="PURINE NUCLEOSIDE PHOSPHORYLASE-RELATED"/>
    <property type="match status" value="1"/>
</dbReference>
<accession>A0A3B1CBA8</accession>
<evidence type="ECO:0000259" key="8">
    <source>
        <dbReference type="Pfam" id="PF01048"/>
    </source>
</evidence>
<evidence type="ECO:0000256" key="6">
    <source>
        <dbReference type="ARBA" id="ARBA00031036"/>
    </source>
</evidence>
<feature type="compositionally biased region" description="Polar residues" evidence="7">
    <location>
        <begin position="48"/>
        <end position="57"/>
    </location>
</feature>
<proteinExistence type="inferred from homology"/>
<comment type="pathway">
    <text evidence="1">Purine metabolism; purine nucleoside salvage.</text>
</comment>
<evidence type="ECO:0000256" key="2">
    <source>
        <dbReference type="ARBA" id="ARBA00006751"/>
    </source>
</evidence>